<comment type="caution">
    <text evidence="6">The sequence shown here is derived from an EMBL/GenBank/DDBJ whole genome shotgun (WGS) entry which is preliminary data.</text>
</comment>
<proteinExistence type="predicted"/>
<dbReference type="GO" id="GO:0012505">
    <property type="term" value="C:endomembrane system"/>
    <property type="evidence" value="ECO:0007669"/>
    <property type="project" value="UniProtKB-SubCell"/>
</dbReference>
<comment type="subcellular location">
    <subcellularLocation>
        <location evidence="1">Endomembrane system</location>
        <topology evidence="1">Multi-pass membrane protein</topology>
    </subcellularLocation>
</comment>
<organism evidence="6 7">
    <name type="scientific">Candidatus Doudnabacteria bacterium RIFCSPHIGHO2_01_52_17</name>
    <dbReference type="NCBI Taxonomy" id="1817820"/>
    <lineage>
        <taxon>Bacteria</taxon>
        <taxon>Candidatus Doudnaibacteriota</taxon>
    </lineage>
</organism>
<dbReference type="GO" id="GO:0005384">
    <property type="term" value="F:manganese ion transmembrane transporter activity"/>
    <property type="evidence" value="ECO:0007669"/>
    <property type="project" value="InterPro"/>
</dbReference>
<evidence type="ECO:0000256" key="1">
    <source>
        <dbReference type="ARBA" id="ARBA00004127"/>
    </source>
</evidence>
<keyword evidence="2 5" id="KW-0812">Transmembrane</keyword>
<evidence type="ECO:0000313" key="6">
    <source>
        <dbReference type="EMBL" id="OGE74549.1"/>
    </source>
</evidence>
<feature type="transmembrane region" description="Helical" evidence="5">
    <location>
        <begin position="135"/>
        <end position="154"/>
    </location>
</feature>
<evidence type="ECO:0000256" key="3">
    <source>
        <dbReference type="ARBA" id="ARBA00022989"/>
    </source>
</evidence>
<evidence type="ECO:0008006" key="8">
    <source>
        <dbReference type="Google" id="ProtNLM"/>
    </source>
</evidence>
<dbReference type="InterPro" id="IPR008217">
    <property type="entry name" value="Ccc1_fam"/>
</dbReference>
<reference evidence="6 7" key="1">
    <citation type="journal article" date="2016" name="Nat. Commun.">
        <title>Thousands of microbial genomes shed light on interconnected biogeochemical processes in an aquifer system.</title>
        <authorList>
            <person name="Anantharaman K."/>
            <person name="Brown C.T."/>
            <person name="Hug L.A."/>
            <person name="Sharon I."/>
            <person name="Castelle C.J."/>
            <person name="Probst A.J."/>
            <person name="Thomas B.C."/>
            <person name="Singh A."/>
            <person name="Wilkins M.J."/>
            <person name="Karaoz U."/>
            <person name="Brodie E.L."/>
            <person name="Williams K.H."/>
            <person name="Hubbard S.S."/>
            <person name="Banfield J.F."/>
        </authorList>
    </citation>
    <scope>NUCLEOTIDE SEQUENCE [LARGE SCALE GENOMIC DNA]</scope>
</reference>
<evidence type="ECO:0000256" key="2">
    <source>
        <dbReference type="ARBA" id="ARBA00022692"/>
    </source>
</evidence>
<dbReference type="GO" id="GO:0030026">
    <property type="term" value="P:intracellular manganese ion homeostasis"/>
    <property type="evidence" value="ECO:0007669"/>
    <property type="project" value="InterPro"/>
</dbReference>
<dbReference type="Pfam" id="PF01988">
    <property type="entry name" value="VIT1"/>
    <property type="match status" value="2"/>
</dbReference>
<sequence>MKFNDYLGEFVYGALDGSVTTFAVVAGAAGAGLSPAVVIILGFANLFADGFSMSVGSYLSAKHDNDPRPPFRRGLATFCSFVVIGFIPLLIYVWDFAFGLPDTNRFLISSILTFLAFAIIGYFRARVAHTGKSKAMVETLALGVIAAAMAYLVGDFLEKIIR</sequence>
<dbReference type="EMBL" id="MFEG01000060">
    <property type="protein sequence ID" value="OGE74549.1"/>
    <property type="molecule type" value="Genomic_DNA"/>
</dbReference>
<keyword evidence="3 5" id="KW-1133">Transmembrane helix</keyword>
<protein>
    <recommendedName>
        <fullName evidence="8">VIT family protein</fullName>
    </recommendedName>
</protein>
<dbReference type="Proteomes" id="UP000176547">
    <property type="component" value="Unassembled WGS sequence"/>
</dbReference>
<evidence type="ECO:0000313" key="7">
    <source>
        <dbReference type="Proteomes" id="UP000176547"/>
    </source>
</evidence>
<keyword evidence="4 5" id="KW-0472">Membrane</keyword>
<evidence type="ECO:0000256" key="5">
    <source>
        <dbReference type="SAM" id="Phobius"/>
    </source>
</evidence>
<evidence type="ECO:0000256" key="4">
    <source>
        <dbReference type="ARBA" id="ARBA00023136"/>
    </source>
</evidence>
<feature type="transmembrane region" description="Helical" evidence="5">
    <location>
        <begin position="75"/>
        <end position="94"/>
    </location>
</feature>
<accession>A0A1F5NA91</accession>
<dbReference type="AlphaFoldDB" id="A0A1F5NA91"/>
<feature type="transmembrane region" description="Helical" evidence="5">
    <location>
        <begin position="106"/>
        <end position="123"/>
    </location>
</feature>
<dbReference type="PANTHER" id="PTHR31851">
    <property type="entry name" value="FE(2+)/MN(2+) TRANSPORTER PCL1"/>
    <property type="match status" value="1"/>
</dbReference>
<gene>
    <name evidence="6" type="ORF">A3K06_02260</name>
</gene>
<name>A0A1F5NA91_9BACT</name>